<reference evidence="11" key="1">
    <citation type="submission" date="2020-05" db="EMBL/GenBank/DDBJ databases">
        <title>Phylogenomic resolution of chytrid fungi.</title>
        <authorList>
            <person name="Stajich J.E."/>
            <person name="Amses K."/>
            <person name="Simmons R."/>
            <person name="Seto K."/>
            <person name="Myers J."/>
            <person name="Bonds A."/>
            <person name="Quandt C.A."/>
            <person name="Barry K."/>
            <person name="Liu P."/>
            <person name="Grigoriev I."/>
            <person name="Longcore J.E."/>
            <person name="James T.Y."/>
        </authorList>
    </citation>
    <scope>NUCLEOTIDE SEQUENCE</scope>
    <source>
        <strain evidence="11">JEL0379</strain>
    </source>
</reference>
<evidence type="ECO:0000313" key="11">
    <source>
        <dbReference type="EMBL" id="KAJ3176508.1"/>
    </source>
</evidence>
<evidence type="ECO:0000313" key="12">
    <source>
        <dbReference type="Proteomes" id="UP001212152"/>
    </source>
</evidence>
<evidence type="ECO:0000256" key="8">
    <source>
        <dbReference type="ARBA" id="ARBA00023211"/>
    </source>
</evidence>
<proteinExistence type="inferred from homology"/>
<feature type="domain" description="PPM-type phosphatase" evidence="10">
    <location>
        <begin position="6"/>
        <end position="269"/>
    </location>
</feature>
<keyword evidence="5 9" id="KW-0378">Hydrolase</keyword>
<keyword evidence="4" id="KW-0479">Metal-binding</keyword>
<dbReference type="CDD" id="cd00143">
    <property type="entry name" value="PP2Cc"/>
    <property type="match status" value="1"/>
</dbReference>
<dbReference type="PANTHER" id="PTHR13832:SF803">
    <property type="entry name" value="PROTEIN PHOSPHATASE 1G"/>
    <property type="match status" value="1"/>
</dbReference>
<dbReference type="AlphaFoldDB" id="A0AAD5TII0"/>
<organism evidence="11 12">
    <name type="scientific">Geranomyces variabilis</name>
    <dbReference type="NCBI Taxonomy" id="109894"/>
    <lineage>
        <taxon>Eukaryota</taxon>
        <taxon>Fungi</taxon>
        <taxon>Fungi incertae sedis</taxon>
        <taxon>Chytridiomycota</taxon>
        <taxon>Chytridiomycota incertae sedis</taxon>
        <taxon>Chytridiomycetes</taxon>
        <taxon>Spizellomycetales</taxon>
        <taxon>Powellomycetaceae</taxon>
        <taxon>Geranomyces</taxon>
    </lineage>
</organism>
<dbReference type="PROSITE" id="PS01032">
    <property type="entry name" value="PPM_1"/>
    <property type="match status" value="1"/>
</dbReference>
<protein>
    <recommendedName>
        <fullName evidence="3">protein-serine/threonine phosphatase</fullName>
        <ecNumber evidence="3">3.1.3.16</ecNumber>
    </recommendedName>
</protein>
<dbReference type="GO" id="GO:0046872">
    <property type="term" value="F:metal ion binding"/>
    <property type="evidence" value="ECO:0007669"/>
    <property type="project" value="UniProtKB-KW"/>
</dbReference>
<dbReference type="GO" id="GO:0004722">
    <property type="term" value="F:protein serine/threonine phosphatase activity"/>
    <property type="evidence" value="ECO:0007669"/>
    <property type="project" value="UniProtKB-EC"/>
</dbReference>
<dbReference type="Pfam" id="PF00481">
    <property type="entry name" value="PP2C"/>
    <property type="match status" value="1"/>
</dbReference>
<comment type="cofactor">
    <cofactor evidence="1">
        <name>Mn(2+)</name>
        <dbReference type="ChEBI" id="CHEBI:29035"/>
    </cofactor>
</comment>
<evidence type="ECO:0000256" key="9">
    <source>
        <dbReference type="RuleBase" id="RU003465"/>
    </source>
</evidence>
<dbReference type="Gene3D" id="3.60.40.10">
    <property type="entry name" value="PPM-type phosphatase domain"/>
    <property type="match status" value="1"/>
</dbReference>
<dbReference type="InterPro" id="IPR000222">
    <property type="entry name" value="PP2C_BS"/>
</dbReference>
<evidence type="ECO:0000256" key="3">
    <source>
        <dbReference type="ARBA" id="ARBA00013081"/>
    </source>
</evidence>
<evidence type="ECO:0000256" key="1">
    <source>
        <dbReference type="ARBA" id="ARBA00001936"/>
    </source>
</evidence>
<accession>A0AAD5TII0</accession>
<evidence type="ECO:0000256" key="5">
    <source>
        <dbReference type="ARBA" id="ARBA00022801"/>
    </source>
</evidence>
<sequence length="276" mass="29906">MIKAIHKGVSRAQGARPYQEDQYALADEAFAKSGFALYSVFDGHGGGEASRHASLNLPKLIVNSELFKKGDYVAAIKESFAQEDHLLADLFKGESRGGSTATVVLIAQGKMIVGNVGDSNAALAVRDADGKQQAISMSKEHKVDDECEAARLKDADAVVKKDRVIGPGHAINMTRALGDFDFKLPENGAPADWISPVPTMNEFKLTPANEFAIVASDGLWNHFSDSQLIPMIDEMLKTGDSPQSICDNFTTKLGQTPGSDNITFMLLQFEWAEEKQ</sequence>
<name>A0AAD5TII0_9FUNG</name>
<evidence type="ECO:0000259" key="10">
    <source>
        <dbReference type="PROSITE" id="PS51746"/>
    </source>
</evidence>
<keyword evidence="6" id="KW-0460">Magnesium</keyword>
<dbReference type="SMART" id="SM00331">
    <property type="entry name" value="PP2C_SIG"/>
    <property type="match status" value="1"/>
</dbReference>
<keyword evidence="12" id="KW-1185">Reference proteome</keyword>
<dbReference type="EC" id="3.1.3.16" evidence="3"/>
<dbReference type="Proteomes" id="UP001212152">
    <property type="component" value="Unassembled WGS sequence"/>
</dbReference>
<dbReference type="InterPro" id="IPR036457">
    <property type="entry name" value="PPM-type-like_dom_sf"/>
</dbReference>
<dbReference type="EMBL" id="JADGJQ010000040">
    <property type="protein sequence ID" value="KAJ3176508.1"/>
    <property type="molecule type" value="Genomic_DNA"/>
</dbReference>
<evidence type="ECO:0000256" key="6">
    <source>
        <dbReference type="ARBA" id="ARBA00022842"/>
    </source>
</evidence>
<evidence type="ECO:0000256" key="2">
    <source>
        <dbReference type="ARBA" id="ARBA00006702"/>
    </source>
</evidence>
<dbReference type="SMART" id="SM00332">
    <property type="entry name" value="PP2Cc"/>
    <property type="match status" value="1"/>
</dbReference>
<keyword evidence="7 9" id="KW-0904">Protein phosphatase</keyword>
<comment type="caution">
    <text evidence="11">The sequence shown here is derived from an EMBL/GenBank/DDBJ whole genome shotgun (WGS) entry which is preliminary data.</text>
</comment>
<dbReference type="InterPro" id="IPR015655">
    <property type="entry name" value="PP2C"/>
</dbReference>
<dbReference type="PANTHER" id="PTHR13832">
    <property type="entry name" value="PROTEIN PHOSPHATASE 2C"/>
    <property type="match status" value="1"/>
</dbReference>
<evidence type="ECO:0000256" key="7">
    <source>
        <dbReference type="ARBA" id="ARBA00022912"/>
    </source>
</evidence>
<gene>
    <name evidence="11" type="ORF">HDU87_005202</name>
</gene>
<dbReference type="SUPFAM" id="SSF81606">
    <property type="entry name" value="PP2C-like"/>
    <property type="match status" value="1"/>
</dbReference>
<evidence type="ECO:0000256" key="4">
    <source>
        <dbReference type="ARBA" id="ARBA00022723"/>
    </source>
</evidence>
<dbReference type="InterPro" id="IPR001932">
    <property type="entry name" value="PPM-type_phosphatase-like_dom"/>
</dbReference>
<dbReference type="PROSITE" id="PS51746">
    <property type="entry name" value="PPM_2"/>
    <property type="match status" value="1"/>
</dbReference>
<comment type="similarity">
    <text evidence="2 9">Belongs to the PP2C family.</text>
</comment>
<keyword evidence="8" id="KW-0464">Manganese</keyword>